<organism evidence="2 3">
    <name type="scientific">Candidatus Chisholmbacteria bacterium RIFCSPHIGHO2_01_FULL_52_32</name>
    <dbReference type="NCBI Taxonomy" id="1797591"/>
    <lineage>
        <taxon>Bacteria</taxon>
        <taxon>Candidatus Chisholmiibacteriota</taxon>
    </lineage>
</organism>
<reference evidence="2 3" key="1">
    <citation type="journal article" date="2016" name="Nat. Commun.">
        <title>Thousands of microbial genomes shed light on interconnected biogeochemical processes in an aquifer system.</title>
        <authorList>
            <person name="Anantharaman K."/>
            <person name="Brown C.T."/>
            <person name="Hug L.A."/>
            <person name="Sharon I."/>
            <person name="Castelle C.J."/>
            <person name="Probst A.J."/>
            <person name="Thomas B.C."/>
            <person name="Singh A."/>
            <person name="Wilkins M.J."/>
            <person name="Karaoz U."/>
            <person name="Brodie E.L."/>
            <person name="Williams K.H."/>
            <person name="Hubbard S.S."/>
            <person name="Banfield J.F."/>
        </authorList>
    </citation>
    <scope>NUCLEOTIDE SEQUENCE [LARGE SCALE GENOMIC DNA]</scope>
</reference>
<dbReference type="Pfam" id="PF04307">
    <property type="entry name" value="YdjM"/>
    <property type="match status" value="1"/>
</dbReference>
<feature type="transmembrane region" description="Helical" evidence="1">
    <location>
        <begin position="108"/>
        <end position="127"/>
    </location>
</feature>
<dbReference type="AlphaFoldDB" id="A0A1G1VTY9"/>
<dbReference type="InterPro" id="IPR007404">
    <property type="entry name" value="YdjM-like"/>
</dbReference>
<keyword evidence="1" id="KW-0812">Transmembrane</keyword>
<dbReference type="PANTHER" id="PTHR35531">
    <property type="entry name" value="INNER MEMBRANE PROTEIN YBCI-RELATED"/>
    <property type="match status" value="1"/>
</dbReference>
<proteinExistence type="predicted"/>
<evidence type="ECO:0000313" key="3">
    <source>
        <dbReference type="Proteomes" id="UP000179233"/>
    </source>
</evidence>
<gene>
    <name evidence="2" type="ORF">A2786_04170</name>
</gene>
<evidence type="ECO:0008006" key="4">
    <source>
        <dbReference type="Google" id="ProtNLM"/>
    </source>
</evidence>
<feature type="transmembrane region" description="Helical" evidence="1">
    <location>
        <begin position="134"/>
        <end position="152"/>
    </location>
</feature>
<dbReference type="Proteomes" id="UP000179233">
    <property type="component" value="Unassembled WGS sequence"/>
</dbReference>
<sequence length="194" mass="21575">MTARTHDGFAFASLLTIATLYPPASLNLLTVGASIIGNIIGALIPDMDQAGNRLWDLLPGGDSLGKIFRQIFYKHRTITHSLLGVFLIYKGLNWLLPKFLNASFIDPQMIFISIMIGYLSHLLADAFTKEGLPLLFPIPINFGLPPIAVLRITTDSWVETYIVQPGIGIYLIWFITTHQSQVLSLIQLIRQLPT</sequence>
<comment type="caution">
    <text evidence="2">The sequence shown here is derived from an EMBL/GenBank/DDBJ whole genome shotgun (WGS) entry which is preliminary data.</text>
</comment>
<protein>
    <recommendedName>
        <fullName evidence="4">Membrane protein containing DUF457, transmembrane</fullName>
    </recommendedName>
</protein>
<dbReference type="EMBL" id="MHCJ01000003">
    <property type="protein sequence ID" value="OGY18667.1"/>
    <property type="molecule type" value="Genomic_DNA"/>
</dbReference>
<feature type="transmembrane region" description="Helical" evidence="1">
    <location>
        <begin position="24"/>
        <end position="44"/>
    </location>
</feature>
<keyword evidence="1" id="KW-0472">Membrane</keyword>
<keyword evidence="1" id="KW-1133">Transmembrane helix</keyword>
<evidence type="ECO:0000256" key="1">
    <source>
        <dbReference type="SAM" id="Phobius"/>
    </source>
</evidence>
<evidence type="ECO:0000313" key="2">
    <source>
        <dbReference type="EMBL" id="OGY18667.1"/>
    </source>
</evidence>
<name>A0A1G1VTY9_9BACT</name>
<dbReference type="PANTHER" id="PTHR35531:SF1">
    <property type="entry name" value="INNER MEMBRANE PROTEIN YBCI-RELATED"/>
    <property type="match status" value="1"/>
</dbReference>
<feature type="transmembrane region" description="Helical" evidence="1">
    <location>
        <begin position="78"/>
        <end position="96"/>
    </location>
</feature>
<accession>A0A1G1VTY9</accession>